<dbReference type="AlphaFoldDB" id="A0A915KCH6"/>
<organism evidence="2 3">
    <name type="scientific">Romanomermis culicivorax</name>
    <name type="common">Nematode worm</name>
    <dbReference type="NCBI Taxonomy" id="13658"/>
    <lineage>
        <taxon>Eukaryota</taxon>
        <taxon>Metazoa</taxon>
        <taxon>Ecdysozoa</taxon>
        <taxon>Nematoda</taxon>
        <taxon>Enoplea</taxon>
        <taxon>Dorylaimia</taxon>
        <taxon>Mermithida</taxon>
        <taxon>Mermithoidea</taxon>
        <taxon>Mermithidae</taxon>
        <taxon>Romanomermis</taxon>
    </lineage>
</organism>
<dbReference type="Proteomes" id="UP000887565">
    <property type="component" value="Unplaced"/>
</dbReference>
<name>A0A915KCH6_ROMCU</name>
<keyword evidence="2" id="KW-1185">Reference proteome</keyword>
<keyword evidence="1" id="KW-0812">Transmembrane</keyword>
<evidence type="ECO:0000313" key="2">
    <source>
        <dbReference type="Proteomes" id="UP000887565"/>
    </source>
</evidence>
<reference evidence="3" key="1">
    <citation type="submission" date="2022-11" db="UniProtKB">
        <authorList>
            <consortium name="WormBaseParasite"/>
        </authorList>
    </citation>
    <scope>IDENTIFICATION</scope>
</reference>
<feature type="transmembrane region" description="Helical" evidence="1">
    <location>
        <begin position="199"/>
        <end position="219"/>
    </location>
</feature>
<evidence type="ECO:0000256" key="1">
    <source>
        <dbReference type="SAM" id="Phobius"/>
    </source>
</evidence>
<feature type="transmembrane region" description="Helical" evidence="1">
    <location>
        <begin position="170"/>
        <end position="193"/>
    </location>
</feature>
<proteinExistence type="predicted"/>
<keyword evidence="1" id="KW-1133">Transmembrane helix</keyword>
<sequence length="470" mass="52982">MSNSPERRLATKSDYLEMCNSNRVKCITADICEKLDDKKTEQSEVREEIHITPEKRAVLEDLSAISNHMMLGFMMRDLISDYYHGNKAAMVIDSSFLLTAIFSPLIVNSLSKRAAIMIANKFKISGYLTKGLAYGVSRAISLYVLYDFIDNTIKYIGNKSDESAKTSMEINGAFLAIDVIVDVIGILEVYGIIAGASAVAGPIGGIIAVGLVVGLNFHASHKRLQQIEKIVHLSSRDKQEEALRGFFRMDPAANVQELMNEAIANEHLKKHAMTFLANQNTYDRYFTKSGTIVDGTLQLESDATIDVQTEEQFFVSRTSPKSLNKNFTIICKLRQELKELHNYTDHYIIDDHRTINSSHSSESIRLFTGDNYLAEQTARYAKNQLKSTPLVFNSKYKFIFLSNINTEWFSKVQINATLGEMEFYHMGNNSLEELTPMVNNYIFRKKQLDCKDPHLLGEGLSLDASTLPKI</sequence>
<evidence type="ECO:0000313" key="3">
    <source>
        <dbReference type="WBParaSite" id="nRc.2.0.1.t36412-RA"/>
    </source>
</evidence>
<accession>A0A915KCH6</accession>
<feature type="transmembrane region" description="Helical" evidence="1">
    <location>
        <begin position="88"/>
        <end position="107"/>
    </location>
</feature>
<dbReference type="WBParaSite" id="nRc.2.0.1.t36412-RA">
    <property type="protein sequence ID" value="nRc.2.0.1.t36412-RA"/>
    <property type="gene ID" value="nRc.2.0.1.g36412"/>
</dbReference>
<keyword evidence="1" id="KW-0472">Membrane</keyword>
<protein>
    <submittedName>
        <fullName evidence="3">Uncharacterized protein</fullName>
    </submittedName>
</protein>